<sequence>MIFDINSQNGSSSQIIYIGSPYISYYFVQMMHKQRDILIFIRSKNQDLSILDISSGILNDSQFVITMKLVSE</sequence>
<accession>A0A8S1QAZ2</accession>
<organism evidence="1 2">
    <name type="scientific">Paramecium primaurelia</name>
    <dbReference type="NCBI Taxonomy" id="5886"/>
    <lineage>
        <taxon>Eukaryota</taxon>
        <taxon>Sar</taxon>
        <taxon>Alveolata</taxon>
        <taxon>Ciliophora</taxon>
        <taxon>Intramacronucleata</taxon>
        <taxon>Oligohymenophorea</taxon>
        <taxon>Peniculida</taxon>
        <taxon>Parameciidae</taxon>
        <taxon>Paramecium</taxon>
    </lineage>
</organism>
<dbReference type="AlphaFoldDB" id="A0A8S1QAZ2"/>
<protein>
    <submittedName>
        <fullName evidence="1">Uncharacterized protein</fullName>
    </submittedName>
</protein>
<gene>
    <name evidence="1" type="ORF">PPRIM_AZ9-3.1.T1530015</name>
</gene>
<proteinExistence type="predicted"/>
<evidence type="ECO:0000313" key="2">
    <source>
        <dbReference type="Proteomes" id="UP000688137"/>
    </source>
</evidence>
<dbReference type="Proteomes" id="UP000688137">
    <property type="component" value="Unassembled WGS sequence"/>
</dbReference>
<reference evidence="1" key="1">
    <citation type="submission" date="2021-01" db="EMBL/GenBank/DDBJ databases">
        <authorList>
            <consortium name="Genoscope - CEA"/>
            <person name="William W."/>
        </authorList>
    </citation>
    <scope>NUCLEOTIDE SEQUENCE</scope>
</reference>
<name>A0A8S1QAZ2_PARPR</name>
<comment type="caution">
    <text evidence="1">The sequence shown here is derived from an EMBL/GenBank/DDBJ whole genome shotgun (WGS) entry which is preliminary data.</text>
</comment>
<dbReference type="EMBL" id="CAJJDM010000158">
    <property type="protein sequence ID" value="CAD8112832.1"/>
    <property type="molecule type" value="Genomic_DNA"/>
</dbReference>
<evidence type="ECO:0000313" key="1">
    <source>
        <dbReference type="EMBL" id="CAD8112832.1"/>
    </source>
</evidence>
<keyword evidence="2" id="KW-1185">Reference proteome</keyword>